<feature type="non-terminal residue" evidence="2">
    <location>
        <position position="326"/>
    </location>
</feature>
<dbReference type="InterPro" id="IPR041685">
    <property type="entry name" value="AAA_GajA/Old/RecF-like"/>
</dbReference>
<feature type="domain" description="Endonuclease GajA/Old nuclease/RecF-like AAA" evidence="1">
    <location>
        <begin position="1"/>
        <end position="323"/>
    </location>
</feature>
<dbReference type="Pfam" id="PF13175">
    <property type="entry name" value="AAA_15"/>
    <property type="match status" value="1"/>
</dbReference>
<dbReference type="PANTHER" id="PTHR32182:SF22">
    <property type="entry name" value="ATP-DEPENDENT ENDONUCLEASE, OLD FAMILY-RELATED"/>
    <property type="match status" value="1"/>
</dbReference>
<dbReference type="AlphaFoldDB" id="A0A0F9AC29"/>
<dbReference type="PANTHER" id="PTHR32182">
    <property type="entry name" value="DNA REPLICATION AND REPAIR PROTEIN RECF"/>
    <property type="match status" value="1"/>
</dbReference>
<accession>A0A0F9AC29</accession>
<evidence type="ECO:0000259" key="1">
    <source>
        <dbReference type="Pfam" id="PF13175"/>
    </source>
</evidence>
<dbReference type="GO" id="GO:0006302">
    <property type="term" value="P:double-strand break repair"/>
    <property type="evidence" value="ECO:0007669"/>
    <property type="project" value="TreeGrafter"/>
</dbReference>
<proteinExistence type="predicted"/>
<gene>
    <name evidence="2" type="ORF">LCGC14_2668920</name>
</gene>
<sequence>MRLSRVRLRNFRCYKEETAFDILDLTLFVGRNDAGKSAIFEALNIFFEEAKLDTDDGSISGNKRDVRIICEFDDLPEELVVDADYPTNLEAEYLLNEAKRLEIHKVYDGTLKTPKISGTFAYALHPITDNANDLIILTNKQLKDRAKALDVDTSDIDLKINSLIRRRIWESLPDLALAPTEIPLDKEAAGKIWTQLKKSLPSFALFKSDRASTDQDAEAQDPMKSAIKEALKAQEARLDEITEFVKNEVQTIAEQTVAKIQEMDSTLASQLNPRFSSPNWSSVFKVSLTGDDEIPMNKRGSGVRRLILLNFFRAKAEHAAKEKGLQ</sequence>
<reference evidence="2" key="1">
    <citation type="journal article" date="2015" name="Nature">
        <title>Complex archaea that bridge the gap between prokaryotes and eukaryotes.</title>
        <authorList>
            <person name="Spang A."/>
            <person name="Saw J.H."/>
            <person name="Jorgensen S.L."/>
            <person name="Zaremba-Niedzwiedzka K."/>
            <person name="Martijn J."/>
            <person name="Lind A.E."/>
            <person name="van Eijk R."/>
            <person name="Schleper C."/>
            <person name="Guy L."/>
            <person name="Ettema T.J."/>
        </authorList>
    </citation>
    <scope>NUCLEOTIDE SEQUENCE</scope>
</reference>
<name>A0A0F9AC29_9ZZZZ</name>
<dbReference type="EMBL" id="LAZR01046739">
    <property type="protein sequence ID" value="KKK95825.1"/>
    <property type="molecule type" value="Genomic_DNA"/>
</dbReference>
<dbReference type="InterPro" id="IPR027417">
    <property type="entry name" value="P-loop_NTPase"/>
</dbReference>
<dbReference type="Gene3D" id="3.40.50.300">
    <property type="entry name" value="P-loop containing nucleotide triphosphate hydrolases"/>
    <property type="match status" value="1"/>
</dbReference>
<comment type="caution">
    <text evidence="2">The sequence shown here is derived from an EMBL/GenBank/DDBJ whole genome shotgun (WGS) entry which is preliminary data.</text>
</comment>
<protein>
    <recommendedName>
        <fullName evidence="1">Endonuclease GajA/Old nuclease/RecF-like AAA domain-containing protein</fullName>
    </recommendedName>
</protein>
<evidence type="ECO:0000313" key="2">
    <source>
        <dbReference type="EMBL" id="KKK95825.1"/>
    </source>
</evidence>
<organism evidence="2">
    <name type="scientific">marine sediment metagenome</name>
    <dbReference type="NCBI Taxonomy" id="412755"/>
    <lineage>
        <taxon>unclassified sequences</taxon>
        <taxon>metagenomes</taxon>
        <taxon>ecological metagenomes</taxon>
    </lineage>
</organism>
<dbReference type="GO" id="GO:0000731">
    <property type="term" value="P:DNA synthesis involved in DNA repair"/>
    <property type="evidence" value="ECO:0007669"/>
    <property type="project" value="TreeGrafter"/>
</dbReference>
<dbReference type="SUPFAM" id="SSF52540">
    <property type="entry name" value="P-loop containing nucleoside triphosphate hydrolases"/>
    <property type="match status" value="1"/>
</dbReference>